<dbReference type="InterPro" id="IPR006059">
    <property type="entry name" value="SBP"/>
</dbReference>
<proteinExistence type="inferred from homology"/>
<dbReference type="Gene3D" id="3.40.190.10">
    <property type="entry name" value="Periplasmic binding protein-like II"/>
    <property type="match status" value="2"/>
</dbReference>
<dbReference type="Pfam" id="PF13416">
    <property type="entry name" value="SBP_bac_8"/>
    <property type="match status" value="1"/>
</dbReference>
<sequence length="335" mass="37517">MKTYCLVILTFFSIITSCKPTAEEVVVYNSVDQVFSEPVLKDFERETGVKVKAVYDTEETKSTGVMNRLIAEKDNAQCDVFWSGDPLRNNILISRGITAPYQSEETALIPAYFKDKENQWIGFSARARVLIYNKRLIQKDDLPKSLLDLIKPAYKGKFTIANPLFGTTTFQIASLFAILGDSRAREWMQDIKANGVIIATSNGDVKKRVMQGEIAFGLTDTDDAFEAEKESDDVAYIFLDQQNSGMGTLIMPNALSLIKNSPNSENGKKLIDYLLSKETEAKLAVSSAQMPLIRGTPLPTNVPSLDAIKPMKIDYNETSKVLEEIQPWLKQWAEQ</sequence>
<evidence type="ECO:0000256" key="7">
    <source>
        <dbReference type="ARBA" id="ARBA00023065"/>
    </source>
</evidence>
<dbReference type="PROSITE" id="PS01037">
    <property type="entry name" value="SBP_BACTERIAL_1"/>
    <property type="match status" value="1"/>
</dbReference>
<feature type="chain" id="PRO_5047240460" evidence="8">
    <location>
        <begin position="23"/>
        <end position="335"/>
    </location>
</feature>
<name>A0ABM8UY14_9BACT</name>
<keyword evidence="4" id="KW-0479">Metal-binding</keyword>
<evidence type="ECO:0000256" key="2">
    <source>
        <dbReference type="ARBA" id="ARBA00022448"/>
    </source>
</evidence>
<evidence type="ECO:0000256" key="6">
    <source>
        <dbReference type="ARBA" id="ARBA00023004"/>
    </source>
</evidence>
<evidence type="ECO:0000256" key="4">
    <source>
        <dbReference type="ARBA" id="ARBA00022723"/>
    </source>
</evidence>
<dbReference type="PIRSF" id="PIRSF002825">
    <property type="entry name" value="CfbpA"/>
    <property type="match status" value="1"/>
</dbReference>
<dbReference type="InterPro" id="IPR026045">
    <property type="entry name" value="Ferric-bd"/>
</dbReference>
<dbReference type="PANTHER" id="PTHR30006:SF24">
    <property type="entry name" value="SLL0237 PROTEIN"/>
    <property type="match status" value="1"/>
</dbReference>
<dbReference type="PROSITE" id="PS51257">
    <property type="entry name" value="PROKAR_LIPOPROTEIN"/>
    <property type="match status" value="1"/>
</dbReference>
<evidence type="ECO:0000256" key="1">
    <source>
        <dbReference type="ARBA" id="ARBA00008520"/>
    </source>
</evidence>
<dbReference type="SUPFAM" id="SSF53850">
    <property type="entry name" value="Periplasmic binding protein-like II"/>
    <property type="match status" value="1"/>
</dbReference>
<evidence type="ECO:0000313" key="10">
    <source>
        <dbReference type="Proteomes" id="UP000679725"/>
    </source>
</evidence>
<dbReference type="RefSeq" id="WP_215236422.1">
    <property type="nucleotide sequence ID" value="NZ_CAJRAU010000011.1"/>
</dbReference>
<comment type="caution">
    <text evidence="9">The sequence shown here is derived from an EMBL/GenBank/DDBJ whole genome shotgun (WGS) entry which is preliminary data.</text>
</comment>
<evidence type="ECO:0000256" key="8">
    <source>
        <dbReference type="SAM" id="SignalP"/>
    </source>
</evidence>
<dbReference type="Proteomes" id="UP000679725">
    <property type="component" value="Unassembled WGS sequence"/>
</dbReference>
<gene>
    <name evidence="9" type="primary">futA1</name>
    <name evidence="9" type="ORF">DYBT9623_05184</name>
</gene>
<evidence type="ECO:0000256" key="3">
    <source>
        <dbReference type="ARBA" id="ARBA00022496"/>
    </source>
</evidence>
<evidence type="ECO:0000256" key="5">
    <source>
        <dbReference type="ARBA" id="ARBA00022729"/>
    </source>
</evidence>
<reference evidence="9 10" key="1">
    <citation type="submission" date="2021-04" db="EMBL/GenBank/DDBJ databases">
        <authorList>
            <person name="Rodrigo-Torres L."/>
            <person name="Arahal R. D."/>
            <person name="Lucena T."/>
        </authorList>
    </citation>
    <scope>NUCLEOTIDE SEQUENCE [LARGE SCALE GENOMIC DNA]</scope>
    <source>
        <strain evidence="9 10">CECT 9623</strain>
    </source>
</reference>
<dbReference type="EMBL" id="CAJRAU010000011">
    <property type="protein sequence ID" value="CAG5074497.1"/>
    <property type="molecule type" value="Genomic_DNA"/>
</dbReference>
<dbReference type="InterPro" id="IPR006061">
    <property type="entry name" value="SBP_1_CS"/>
</dbReference>
<keyword evidence="3" id="KW-0410">Iron transport</keyword>
<protein>
    <submittedName>
        <fullName evidence="9">Iron uptake protein A1</fullName>
    </submittedName>
</protein>
<feature type="signal peptide" evidence="8">
    <location>
        <begin position="1"/>
        <end position="22"/>
    </location>
</feature>
<keyword evidence="10" id="KW-1185">Reference proteome</keyword>
<keyword evidence="7" id="KW-0406">Ion transport</keyword>
<keyword evidence="5 8" id="KW-0732">Signal</keyword>
<keyword evidence="2" id="KW-0813">Transport</keyword>
<organism evidence="9 10">
    <name type="scientific">Dyadobacter linearis</name>
    <dbReference type="NCBI Taxonomy" id="2823330"/>
    <lineage>
        <taxon>Bacteria</taxon>
        <taxon>Pseudomonadati</taxon>
        <taxon>Bacteroidota</taxon>
        <taxon>Cytophagia</taxon>
        <taxon>Cytophagales</taxon>
        <taxon>Spirosomataceae</taxon>
        <taxon>Dyadobacter</taxon>
    </lineage>
</organism>
<comment type="similarity">
    <text evidence="1">Belongs to the bacterial solute-binding protein 1 family.</text>
</comment>
<evidence type="ECO:0000313" key="9">
    <source>
        <dbReference type="EMBL" id="CAG5074497.1"/>
    </source>
</evidence>
<dbReference type="CDD" id="cd13518">
    <property type="entry name" value="PBP2_Fe3_thiamine_like"/>
    <property type="match status" value="1"/>
</dbReference>
<keyword evidence="6" id="KW-0408">Iron</keyword>
<dbReference type="PANTHER" id="PTHR30006">
    <property type="entry name" value="THIAMINE-BINDING PERIPLASMIC PROTEIN-RELATED"/>
    <property type="match status" value="1"/>
</dbReference>
<accession>A0ABM8UY14</accession>